<name>A0A8G0PJP5_9HYPO</name>
<keyword evidence="2" id="KW-1185">Reference proteome</keyword>
<dbReference type="AlphaFoldDB" id="A0A8G0PJP5"/>
<proteinExistence type="predicted"/>
<reference evidence="1 2" key="1">
    <citation type="journal article" date="2021" name="BMC Genomics">
        <title>Telomere-to-telomere genome assembly of asparaginase-producing Trichoderma simmonsii.</title>
        <authorList>
            <person name="Chung D."/>
            <person name="Kwon Y.M."/>
            <person name="Yang Y."/>
        </authorList>
    </citation>
    <scope>NUCLEOTIDE SEQUENCE [LARGE SCALE GENOMIC DNA]</scope>
    <source>
        <strain evidence="1 2">GH-Sj1</strain>
    </source>
</reference>
<dbReference type="EMBL" id="CP075870">
    <property type="protein sequence ID" value="QYT04971.1"/>
    <property type="molecule type" value="Genomic_DNA"/>
</dbReference>
<gene>
    <name evidence="1" type="ORF">H0G86_013340</name>
</gene>
<protein>
    <submittedName>
        <fullName evidence="1">Uncharacterized protein</fullName>
    </submittedName>
</protein>
<dbReference type="Proteomes" id="UP000826661">
    <property type="component" value="Chromosome VII"/>
</dbReference>
<evidence type="ECO:0000313" key="1">
    <source>
        <dbReference type="EMBL" id="QYT04971.1"/>
    </source>
</evidence>
<organism evidence="1 2">
    <name type="scientific">Trichoderma simmonsii</name>
    <dbReference type="NCBI Taxonomy" id="1491479"/>
    <lineage>
        <taxon>Eukaryota</taxon>
        <taxon>Fungi</taxon>
        <taxon>Dikarya</taxon>
        <taxon>Ascomycota</taxon>
        <taxon>Pezizomycotina</taxon>
        <taxon>Sordariomycetes</taxon>
        <taxon>Hypocreomycetidae</taxon>
        <taxon>Hypocreales</taxon>
        <taxon>Hypocreaceae</taxon>
        <taxon>Trichoderma</taxon>
    </lineage>
</organism>
<sequence>MLSSIHHLPHRIIKYFCLTLNILTHRSKLFPSIQIKTMASSTQKIEVSPTNTGRQKINLLLGKLPQEEDWPKTQGEIHSIRERLTNTQISRAMSWNDIFMEYERHMEGLVDSGLENDSRFFMIIVIATGTVAIGSAPRLHTTEHNQLKQVIYSGIRRCFRKIGSSGKLDDKLIQRYLGRVRDGTQLLKSLDRNPLYSRVYELPYIVPGMLSLFLCLNYKGGREYISREILEKASPPPELWDSKIISTSNIVSANIKGKVNLATIYHLLDMPGTRQIVFASEDFWLPE</sequence>
<accession>A0A8G0PJP5</accession>
<evidence type="ECO:0000313" key="2">
    <source>
        <dbReference type="Proteomes" id="UP000826661"/>
    </source>
</evidence>